<evidence type="ECO:0000256" key="3">
    <source>
        <dbReference type="ARBA" id="ARBA00023125"/>
    </source>
</evidence>
<dbReference type="InterPro" id="IPR000847">
    <property type="entry name" value="LysR_HTH_N"/>
</dbReference>
<keyword evidence="7" id="KW-1185">Reference proteome</keyword>
<sequence>MNTAHEPGALQRLDLNLFRVFEAVWTERNLTRAAELLCVSQPAVSHALTRLRRQLDDPLFVRDGNGVRPTALATQLWPEVQQALQLLRQALRRSQHFEPARDVTRLTLALNDEGEPLVLPQLLAQVARSAPQAVVHSVRLGRKTLRSDLATGRIDCAIDIAQATAHDVLHRPLTREAYVLLSHLPQPPSEAQYRAARHVLVSTLRTGRAVEDLALAQAGVQRQVGARCQRYDSAARLAVQAGLMLTLPHRLAVPLAAELGAHLHPLPIALPEVEMHLYWHQQRDADPLNAWLRECIVAAAR</sequence>
<evidence type="ECO:0000313" key="7">
    <source>
        <dbReference type="Proteomes" id="UP001365405"/>
    </source>
</evidence>
<dbReference type="RefSeq" id="WP_341411138.1">
    <property type="nucleotide sequence ID" value="NZ_JBBUTH010000007.1"/>
</dbReference>
<reference evidence="6 7" key="1">
    <citation type="submission" date="2024-04" db="EMBL/GenBank/DDBJ databases">
        <title>Novel species of the genus Ideonella isolated from streams.</title>
        <authorList>
            <person name="Lu H."/>
        </authorList>
    </citation>
    <scope>NUCLEOTIDE SEQUENCE [LARGE SCALE GENOMIC DNA]</scope>
    <source>
        <strain evidence="6 7">DXS22W</strain>
    </source>
</reference>
<dbReference type="Proteomes" id="UP001365405">
    <property type="component" value="Unassembled WGS sequence"/>
</dbReference>
<dbReference type="Gene3D" id="1.10.10.10">
    <property type="entry name" value="Winged helix-like DNA-binding domain superfamily/Winged helix DNA-binding domain"/>
    <property type="match status" value="1"/>
</dbReference>
<proteinExistence type="inferred from homology"/>
<evidence type="ECO:0000256" key="4">
    <source>
        <dbReference type="ARBA" id="ARBA00023163"/>
    </source>
</evidence>
<dbReference type="Gene3D" id="3.40.190.10">
    <property type="entry name" value="Periplasmic binding protein-like II"/>
    <property type="match status" value="2"/>
</dbReference>
<protein>
    <submittedName>
        <fullName evidence="6">LysR family transcriptional regulator</fullName>
    </submittedName>
</protein>
<gene>
    <name evidence="6" type="ORF">AACH10_14485</name>
</gene>
<dbReference type="InterPro" id="IPR037402">
    <property type="entry name" value="YidZ_PBP2"/>
</dbReference>
<dbReference type="Pfam" id="PF00126">
    <property type="entry name" value="HTH_1"/>
    <property type="match status" value="1"/>
</dbReference>
<keyword evidence="3" id="KW-0238">DNA-binding</keyword>
<dbReference type="Pfam" id="PF03466">
    <property type="entry name" value="LysR_substrate"/>
    <property type="match status" value="1"/>
</dbReference>
<name>A0ABU9CLL0_9BURK</name>
<comment type="caution">
    <text evidence="6">The sequence shown here is derived from an EMBL/GenBank/DDBJ whole genome shotgun (WGS) entry which is preliminary data.</text>
</comment>
<comment type="similarity">
    <text evidence="1">Belongs to the LysR transcriptional regulatory family.</text>
</comment>
<evidence type="ECO:0000256" key="2">
    <source>
        <dbReference type="ARBA" id="ARBA00023015"/>
    </source>
</evidence>
<dbReference type="InterPro" id="IPR036388">
    <property type="entry name" value="WH-like_DNA-bd_sf"/>
</dbReference>
<feature type="domain" description="HTH lysR-type" evidence="5">
    <location>
        <begin position="13"/>
        <end position="70"/>
    </location>
</feature>
<dbReference type="SUPFAM" id="SSF46785">
    <property type="entry name" value="Winged helix' DNA-binding domain"/>
    <property type="match status" value="1"/>
</dbReference>
<dbReference type="PROSITE" id="PS50931">
    <property type="entry name" value="HTH_LYSR"/>
    <property type="match status" value="1"/>
</dbReference>
<dbReference type="PRINTS" id="PR00039">
    <property type="entry name" value="HTHLYSR"/>
</dbReference>
<evidence type="ECO:0000256" key="1">
    <source>
        <dbReference type="ARBA" id="ARBA00009437"/>
    </source>
</evidence>
<dbReference type="InterPro" id="IPR050389">
    <property type="entry name" value="LysR-type_TF"/>
</dbReference>
<accession>A0ABU9CLL0</accession>
<dbReference type="PANTHER" id="PTHR30118">
    <property type="entry name" value="HTH-TYPE TRANSCRIPTIONAL REGULATOR LEUO-RELATED"/>
    <property type="match status" value="1"/>
</dbReference>
<dbReference type="SUPFAM" id="SSF53850">
    <property type="entry name" value="Periplasmic binding protein-like II"/>
    <property type="match status" value="1"/>
</dbReference>
<dbReference type="EMBL" id="JBBUTH010000007">
    <property type="protein sequence ID" value="MEK8051457.1"/>
    <property type="molecule type" value="Genomic_DNA"/>
</dbReference>
<organism evidence="6 7">
    <name type="scientific">Pseudaquabacterium inlustre</name>
    <dbReference type="NCBI Taxonomy" id="2984192"/>
    <lineage>
        <taxon>Bacteria</taxon>
        <taxon>Pseudomonadati</taxon>
        <taxon>Pseudomonadota</taxon>
        <taxon>Betaproteobacteria</taxon>
        <taxon>Burkholderiales</taxon>
        <taxon>Sphaerotilaceae</taxon>
        <taxon>Pseudaquabacterium</taxon>
    </lineage>
</organism>
<dbReference type="PANTHER" id="PTHR30118:SF15">
    <property type="entry name" value="TRANSCRIPTIONAL REGULATORY PROTEIN"/>
    <property type="match status" value="1"/>
</dbReference>
<evidence type="ECO:0000313" key="6">
    <source>
        <dbReference type="EMBL" id="MEK8051457.1"/>
    </source>
</evidence>
<evidence type="ECO:0000259" key="5">
    <source>
        <dbReference type="PROSITE" id="PS50931"/>
    </source>
</evidence>
<dbReference type="CDD" id="cd08417">
    <property type="entry name" value="PBP2_Nitroaromatics_like"/>
    <property type="match status" value="1"/>
</dbReference>
<dbReference type="InterPro" id="IPR005119">
    <property type="entry name" value="LysR_subst-bd"/>
</dbReference>
<keyword evidence="4" id="KW-0804">Transcription</keyword>
<keyword evidence="2" id="KW-0805">Transcription regulation</keyword>
<dbReference type="InterPro" id="IPR036390">
    <property type="entry name" value="WH_DNA-bd_sf"/>
</dbReference>